<dbReference type="Proteomes" id="UP001055955">
    <property type="component" value="Chromosome"/>
</dbReference>
<sequence length="70" mass="7848">MVLSNHNTDHTSFTLSIVKSIKLTDEDIQAISDLCESLKDDDKPSNDQHSEITINQTTVNQADNVIQLYT</sequence>
<proteinExistence type="predicted"/>
<protein>
    <submittedName>
        <fullName evidence="1">Uncharacterized protein</fullName>
    </submittedName>
</protein>
<evidence type="ECO:0000313" key="2">
    <source>
        <dbReference type="Proteomes" id="UP001055955"/>
    </source>
</evidence>
<reference evidence="1 2" key="1">
    <citation type="journal article" date="2022" name="Nat. Microbiol.">
        <title>The microbiome of a bacterivorous marine choanoflagellate contains a resource-demanding obligate bacterial associate.</title>
        <authorList>
            <person name="Needham D.M."/>
            <person name="Poirier C."/>
            <person name="Bachy C."/>
            <person name="George E.E."/>
            <person name="Wilken S."/>
            <person name="Yung C.C.M."/>
            <person name="Limardo A.J."/>
            <person name="Morando M."/>
            <person name="Sudek L."/>
            <person name="Malmstrom R.R."/>
            <person name="Keeling P.J."/>
            <person name="Santoro A.E."/>
            <person name="Worden A.Z."/>
        </authorList>
    </citation>
    <scope>NUCLEOTIDE SEQUENCE [LARGE SCALE GENOMIC DNA]</scope>
    <source>
        <strain evidence="1 2">Comchoano-1</strain>
    </source>
</reference>
<gene>
    <name evidence="1" type="ORF">MMH89_04395</name>
</gene>
<accession>A0ABY5DKE2</accession>
<name>A0ABY5DKE2_9GAMM</name>
<organism evidence="1 2">
    <name type="scientific">Candidatus Comchoanobacter bicostacola</name>
    <dbReference type="NCBI Taxonomy" id="2919598"/>
    <lineage>
        <taxon>Bacteria</taxon>
        <taxon>Pseudomonadati</taxon>
        <taxon>Pseudomonadota</taxon>
        <taxon>Gammaproteobacteria</taxon>
        <taxon>Candidatus Comchoanobacterales</taxon>
        <taxon>Candidatus Comchoanobacteraceae</taxon>
        <taxon>Candidatus Comchoanobacter</taxon>
    </lineage>
</organism>
<keyword evidence="2" id="KW-1185">Reference proteome</keyword>
<evidence type="ECO:0000313" key="1">
    <source>
        <dbReference type="EMBL" id="UTC24458.1"/>
    </source>
</evidence>
<dbReference type="EMBL" id="CP092900">
    <property type="protein sequence ID" value="UTC24458.1"/>
    <property type="molecule type" value="Genomic_DNA"/>
</dbReference>
<dbReference type="RefSeq" id="WP_258568241.1">
    <property type="nucleotide sequence ID" value="NZ_CP092900.1"/>
</dbReference>